<dbReference type="GO" id="GO:0050660">
    <property type="term" value="F:flavin adenine dinucleotide binding"/>
    <property type="evidence" value="ECO:0007669"/>
    <property type="project" value="InterPro"/>
</dbReference>
<reference evidence="13" key="1">
    <citation type="submission" date="2010-02" db="EMBL/GenBank/DDBJ databases">
        <title>Complete sequence of Desulfurivibrio alkaliphilus AHT2.</title>
        <authorList>
            <consortium name="US DOE Joint Genome Institute"/>
            <person name="Pitluck S."/>
            <person name="Chertkov O."/>
            <person name="Detter J.C."/>
            <person name="Han C."/>
            <person name="Tapia R."/>
            <person name="Larimer F."/>
            <person name="Land M."/>
            <person name="Hauser L."/>
            <person name="Kyrpides N."/>
            <person name="Mikhailova N."/>
            <person name="Sorokin D.Y."/>
            <person name="Muyzer G."/>
            <person name="Woyke T."/>
        </authorList>
    </citation>
    <scope>NUCLEOTIDE SEQUENCE [LARGE SCALE GENOMIC DNA]</scope>
    <source>
        <strain evidence="13">DSM 19089 / UNIQEM U267 / AHT2</strain>
    </source>
</reference>
<dbReference type="PANTHER" id="PTHR43513:SF1">
    <property type="entry name" value="ANAEROBIC SULFITE REDUCTASE SUBUNIT B"/>
    <property type="match status" value="1"/>
</dbReference>
<dbReference type="GO" id="GO:0051537">
    <property type="term" value="F:2 iron, 2 sulfur cluster binding"/>
    <property type="evidence" value="ECO:0007669"/>
    <property type="project" value="UniProtKB-KW"/>
</dbReference>
<keyword evidence="13" id="KW-1185">Reference proteome</keyword>
<feature type="binding site" evidence="10">
    <location>
        <position position="253"/>
    </location>
    <ligand>
        <name>[2Fe-2S] cluster</name>
        <dbReference type="ChEBI" id="CHEBI:190135"/>
    </ligand>
</feature>
<evidence type="ECO:0000256" key="10">
    <source>
        <dbReference type="PIRSR" id="PIRSR006816-2"/>
    </source>
</evidence>
<dbReference type="InParanoid" id="D6Z5F5"/>
<keyword evidence="2" id="KW-0285">Flavoprotein</keyword>
<sequence length="281" mass="30266">MIDPYRPGRAVISEIIEENQRIKTFVLEPLEAWPAASDQATTSAYQPGQFVMVSVPHCGEAPISLASSPQEPKLRLSVLKVGLLTSALHRLPVGAEVGLRGPYGRPFPMAALKGRRLVFVAGGIGLAPLRSVLESCLARPDDFGPLTLLYGSRTPDDIAFSADLARWQAGRQVDCRLTVDQGGPGWNGAVGLVSDLLADLQLEPEQSSVLICGPPPMIRAVCRQAAQAGVAPEQIITTLERQMKCGLGLCRHCHLDHHLVCVDGPVYTLAQLRQLEIMELG</sequence>
<keyword evidence="6" id="KW-0249">Electron transport</keyword>
<evidence type="ECO:0000256" key="3">
    <source>
        <dbReference type="ARBA" id="ARBA00022714"/>
    </source>
</evidence>
<evidence type="ECO:0000259" key="11">
    <source>
        <dbReference type="PROSITE" id="PS51384"/>
    </source>
</evidence>
<dbReference type="PRINTS" id="PR00371">
    <property type="entry name" value="FPNCR"/>
</dbReference>
<name>D6Z5F5_DESAT</name>
<evidence type="ECO:0000256" key="7">
    <source>
        <dbReference type="ARBA" id="ARBA00023004"/>
    </source>
</evidence>
<feature type="binding site" evidence="10">
    <location>
        <position position="261"/>
    </location>
    <ligand>
        <name>[2Fe-2S] cluster</name>
        <dbReference type="ChEBI" id="CHEBI:190135"/>
    </ligand>
</feature>
<feature type="domain" description="FAD-binding FR-type" evidence="11">
    <location>
        <begin position="5"/>
        <end position="109"/>
    </location>
</feature>
<feature type="binding site" evidence="10">
    <location>
        <position position="245"/>
    </location>
    <ligand>
        <name>[2Fe-2S] cluster</name>
        <dbReference type="ChEBI" id="CHEBI:190135"/>
    </ligand>
</feature>
<dbReference type="OrthoDB" id="9806195at2"/>
<dbReference type="SUPFAM" id="SSF52343">
    <property type="entry name" value="Ferredoxin reductase-like, C-terminal NADP-linked domain"/>
    <property type="match status" value="1"/>
</dbReference>
<dbReference type="PANTHER" id="PTHR43513">
    <property type="entry name" value="DIHYDROOROTATE DEHYDROGENASE B (NAD(+)), ELECTRON TRANSFER SUBUNIT"/>
    <property type="match status" value="1"/>
</dbReference>
<evidence type="ECO:0000256" key="2">
    <source>
        <dbReference type="ARBA" id="ARBA00022630"/>
    </source>
</evidence>
<gene>
    <name evidence="12" type="ordered locus">DaAHT2_2014</name>
</gene>
<dbReference type="PROSITE" id="PS51384">
    <property type="entry name" value="FAD_FR"/>
    <property type="match status" value="1"/>
</dbReference>
<dbReference type="SUPFAM" id="SSF63380">
    <property type="entry name" value="Riboflavin synthase domain-like"/>
    <property type="match status" value="1"/>
</dbReference>
<dbReference type="GO" id="GO:0016491">
    <property type="term" value="F:oxidoreductase activity"/>
    <property type="evidence" value="ECO:0007669"/>
    <property type="project" value="InterPro"/>
</dbReference>
<dbReference type="GO" id="GO:0006221">
    <property type="term" value="P:pyrimidine nucleotide biosynthetic process"/>
    <property type="evidence" value="ECO:0007669"/>
    <property type="project" value="InterPro"/>
</dbReference>
<accession>D6Z5F5</accession>
<evidence type="ECO:0000256" key="9">
    <source>
        <dbReference type="ARBA" id="ARBA00034078"/>
    </source>
</evidence>
<comment type="cofactor">
    <cofactor evidence="10">
        <name>[2Fe-2S] cluster</name>
        <dbReference type="ChEBI" id="CHEBI:190135"/>
    </cofactor>
    <text evidence="10">Binds 1 [2Fe-2S] cluster per subunit.</text>
</comment>
<keyword evidence="3 10" id="KW-0001">2Fe-2S</keyword>
<evidence type="ECO:0000256" key="1">
    <source>
        <dbReference type="ARBA" id="ARBA00022448"/>
    </source>
</evidence>
<dbReference type="EMBL" id="CP001940">
    <property type="protein sequence ID" value="ADH86692.1"/>
    <property type="molecule type" value="Genomic_DNA"/>
</dbReference>
<dbReference type="InterPro" id="IPR012165">
    <property type="entry name" value="Cyt_c3_hydrogenase_gsu"/>
</dbReference>
<dbReference type="Proteomes" id="UP000001508">
    <property type="component" value="Chromosome"/>
</dbReference>
<dbReference type="InterPro" id="IPR019480">
    <property type="entry name" value="Dihydroorotate_DH_Fe-S-bd"/>
</dbReference>
<dbReference type="AlphaFoldDB" id="D6Z5F5"/>
<dbReference type="KEGG" id="dak:DaAHT2_2014"/>
<dbReference type="Pfam" id="PF10418">
    <property type="entry name" value="DHODB_Fe-S_bind"/>
    <property type="match status" value="1"/>
</dbReference>
<organism evidence="12 13">
    <name type="scientific">Desulfurivibrio alkaliphilus (strain DSM 19089 / UNIQEM U267 / AHT2)</name>
    <dbReference type="NCBI Taxonomy" id="589865"/>
    <lineage>
        <taxon>Bacteria</taxon>
        <taxon>Pseudomonadati</taxon>
        <taxon>Thermodesulfobacteriota</taxon>
        <taxon>Desulfobulbia</taxon>
        <taxon>Desulfobulbales</taxon>
        <taxon>Desulfobulbaceae</taxon>
        <taxon>Desulfurivibrio</taxon>
    </lineage>
</organism>
<proteinExistence type="predicted"/>
<dbReference type="STRING" id="589865.DaAHT2_2014"/>
<keyword evidence="7 10" id="KW-0408">Iron</keyword>
<dbReference type="InterPro" id="IPR017938">
    <property type="entry name" value="Riboflavin_synthase-like_b-brl"/>
</dbReference>
<dbReference type="PRINTS" id="PR00410">
    <property type="entry name" value="PHEHYDRXLASE"/>
</dbReference>
<dbReference type="InterPro" id="IPR017927">
    <property type="entry name" value="FAD-bd_FR_type"/>
</dbReference>
<evidence type="ECO:0000256" key="8">
    <source>
        <dbReference type="ARBA" id="ARBA00023014"/>
    </source>
</evidence>
<dbReference type="PIRSF" id="PIRSF006816">
    <property type="entry name" value="Cyc3_hyd_g"/>
    <property type="match status" value="1"/>
</dbReference>
<dbReference type="Pfam" id="PF00175">
    <property type="entry name" value="NAD_binding_1"/>
    <property type="match status" value="1"/>
</dbReference>
<protein>
    <submittedName>
        <fullName evidence="12">Oxidoreductase FAD/NAD(P)-binding domain protein</fullName>
    </submittedName>
</protein>
<dbReference type="InterPro" id="IPR037117">
    <property type="entry name" value="Dihydroorotate_DH_ele_sf"/>
</dbReference>
<dbReference type="InterPro" id="IPR001709">
    <property type="entry name" value="Flavoprot_Pyr_Nucl_cyt_Rdtase"/>
</dbReference>
<dbReference type="Gene3D" id="2.10.240.10">
    <property type="entry name" value="Dihydroorotate dehydrogenase, electron transfer subunit"/>
    <property type="match status" value="1"/>
</dbReference>
<evidence type="ECO:0000256" key="4">
    <source>
        <dbReference type="ARBA" id="ARBA00022723"/>
    </source>
</evidence>
<keyword evidence="1" id="KW-0813">Transport</keyword>
<dbReference type="eggNOG" id="COG0543">
    <property type="taxonomic scope" value="Bacteria"/>
</dbReference>
<dbReference type="CDD" id="cd06221">
    <property type="entry name" value="sulfite_reductase_like"/>
    <property type="match status" value="1"/>
</dbReference>
<dbReference type="InterPro" id="IPR050353">
    <property type="entry name" value="PyrK_electron_transfer"/>
</dbReference>
<dbReference type="InterPro" id="IPR001433">
    <property type="entry name" value="OxRdtase_FAD/NAD-bd"/>
</dbReference>
<dbReference type="Gene3D" id="2.40.30.10">
    <property type="entry name" value="Translation factors"/>
    <property type="match status" value="1"/>
</dbReference>
<dbReference type="Gene3D" id="3.40.50.80">
    <property type="entry name" value="Nucleotide-binding domain of ferredoxin-NADP reductase (FNR) module"/>
    <property type="match status" value="1"/>
</dbReference>
<dbReference type="HOGENOM" id="CLU_003827_1_1_7"/>
<keyword evidence="4 10" id="KW-0479">Metal-binding</keyword>
<keyword evidence="8 10" id="KW-0411">Iron-sulfur</keyword>
<dbReference type="InterPro" id="IPR039261">
    <property type="entry name" value="FNR_nucleotide-bd"/>
</dbReference>
<feature type="binding site" evidence="10">
    <location>
        <position position="250"/>
    </location>
    <ligand>
        <name>[2Fe-2S] cluster</name>
        <dbReference type="ChEBI" id="CHEBI:190135"/>
    </ligand>
</feature>
<evidence type="ECO:0000256" key="5">
    <source>
        <dbReference type="ARBA" id="ARBA00022827"/>
    </source>
</evidence>
<keyword evidence="5" id="KW-0274">FAD</keyword>
<dbReference type="GO" id="GO:0046872">
    <property type="term" value="F:metal ion binding"/>
    <property type="evidence" value="ECO:0007669"/>
    <property type="project" value="UniProtKB-KW"/>
</dbReference>
<evidence type="ECO:0000256" key="6">
    <source>
        <dbReference type="ARBA" id="ARBA00022982"/>
    </source>
</evidence>
<comment type="cofactor">
    <cofactor evidence="9">
        <name>[2Fe-2S] cluster</name>
        <dbReference type="ChEBI" id="CHEBI:190135"/>
    </cofactor>
</comment>
<evidence type="ECO:0000313" key="13">
    <source>
        <dbReference type="Proteomes" id="UP000001508"/>
    </source>
</evidence>
<evidence type="ECO:0000313" key="12">
    <source>
        <dbReference type="EMBL" id="ADH86692.1"/>
    </source>
</evidence>